<organism evidence="1 2">
    <name type="scientific">Breznakiella homolactica</name>
    <dbReference type="NCBI Taxonomy" id="2798577"/>
    <lineage>
        <taxon>Bacteria</taxon>
        <taxon>Pseudomonadati</taxon>
        <taxon>Spirochaetota</taxon>
        <taxon>Spirochaetia</taxon>
        <taxon>Spirochaetales</taxon>
        <taxon>Breznakiellaceae</taxon>
        <taxon>Breznakiella</taxon>
    </lineage>
</organism>
<dbReference type="AlphaFoldDB" id="A0A7T8B9R1"/>
<proteinExistence type="predicted"/>
<name>A0A7T8B9R1_9SPIR</name>
<dbReference type="Proteomes" id="UP000595917">
    <property type="component" value="Chromosome"/>
</dbReference>
<accession>A0A7T8B9R1</accession>
<dbReference type="EMBL" id="CP067089">
    <property type="protein sequence ID" value="QQO08225.1"/>
    <property type="molecule type" value="Genomic_DNA"/>
</dbReference>
<dbReference type="RefSeq" id="WP_215625531.1">
    <property type="nucleotide sequence ID" value="NZ_CP067089.2"/>
</dbReference>
<evidence type="ECO:0000313" key="1">
    <source>
        <dbReference type="EMBL" id="QQO08225.1"/>
    </source>
</evidence>
<sequence>MPGRRKLFLAMICAEVEDSLEDVEFVSAEIERRFRNNEVTNYVYSENEALLAREASGLKKLIAFLQSVSPDDYESAADIAAFFEETLRNKVKELDNHQAVYEIIDRKIKKVLKYINESSC</sequence>
<keyword evidence="2" id="KW-1185">Reference proteome</keyword>
<protein>
    <submittedName>
        <fullName evidence="1">Uncharacterized protein</fullName>
    </submittedName>
</protein>
<reference evidence="1" key="1">
    <citation type="submission" date="2021-01" db="EMBL/GenBank/DDBJ databases">
        <title>Description of Breznakiella homolactica.</title>
        <authorList>
            <person name="Song Y."/>
            <person name="Brune A."/>
        </authorList>
    </citation>
    <scope>NUCLEOTIDE SEQUENCE</scope>
    <source>
        <strain evidence="1">RmG30</strain>
    </source>
</reference>
<evidence type="ECO:0000313" key="2">
    <source>
        <dbReference type="Proteomes" id="UP000595917"/>
    </source>
</evidence>
<dbReference type="KEGG" id="bhc:JFL75_14970"/>
<gene>
    <name evidence="1" type="ORF">JFL75_14970</name>
</gene>